<keyword evidence="3" id="KW-1185">Reference proteome</keyword>
<evidence type="ECO:0000313" key="2">
    <source>
        <dbReference type="EMBL" id="UXY24831.1"/>
    </source>
</evidence>
<dbReference type="EMBL" id="CP106793">
    <property type="protein sequence ID" value="UXY24831.1"/>
    <property type="molecule type" value="Genomic_DNA"/>
</dbReference>
<dbReference type="Proteomes" id="UP001061298">
    <property type="component" value="Chromosome"/>
</dbReference>
<sequence length="55" mass="5377">MRARISRRSMLKIAGTAAGAAAVTAAVPAPGGVGGGTAFAHPGLLHTLDPCPTPR</sequence>
<dbReference type="RefSeq" id="WP_263235054.1">
    <property type="nucleotide sequence ID" value="NZ_CP106793.1"/>
</dbReference>
<feature type="chain" id="PRO_5047194381" description="Twin-arginine translocation signal domain-containing protein" evidence="1">
    <location>
        <begin position="21"/>
        <end position="55"/>
    </location>
</feature>
<gene>
    <name evidence="2" type="ORF">N8I84_04040</name>
</gene>
<proteinExistence type="predicted"/>
<reference evidence="2" key="1">
    <citation type="submission" date="2022-10" db="EMBL/GenBank/DDBJ databases">
        <authorList>
            <person name="Mo P."/>
        </authorList>
    </citation>
    <scope>NUCLEOTIDE SEQUENCE</scope>
    <source>
        <strain evidence="2">HUAS 13-4</strain>
    </source>
</reference>
<evidence type="ECO:0008006" key="4">
    <source>
        <dbReference type="Google" id="ProtNLM"/>
    </source>
</evidence>
<feature type="signal peptide" evidence="1">
    <location>
        <begin position="1"/>
        <end position="20"/>
    </location>
</feature>
<dbReference type="InterPro" id="IPR006311">
    <property type="entry name" value="TAT_signal"/>
</dbReference>
<organism evidence="2 3">
    <name type="scientific">Streptomyces cynarae</name>
    <dbReference type="NCBI Taxonomy" id="2981134"/>
    <lineage>
        <taxon>Bacteria</taxon>
        <taxon>Bacillati</taxon>
        <taxon>Actinomycetota</taxon>
        <taxon>Actinomycetes</taxon>
        <taxon>Kitasatosporales</taxon>
        <taxon>Streptomycetaceae</taxon>
        <taxon>Streptomyces</taxon>
    </lineage>
</organism>
<evidence type="ECO:0000256" key="1">
    <source>
        <dbReference type="SAM" id="SignalP"/>
    </source>
</evidence>
<protein>
    <recommendedName>
        <fullName evidence="4">Twin-arginine translocation signal domain-containing protein</fullName>
    </recommendedName>
</protein>
<name>A0ABY6EHP1_9ACTN</name>
<dbReference type="PROSITE" id="PS51318">
    <property type="entry name" value="TAT"/>
    <property type="match status" value="1"/>
</dbReference>
<accession>A0ABY6EHP1</accession>
<evidence type="ECO:0000313" key="3">
    <source>
        <dbReference type="Proteomes" id="UP001061298"/>
    </source>
</evidence>
<keyword evidence="1" id="KW-0732">Signal</keyword>